<dbReference type="GO" id="GO:0046084">
    <property type="term" value="P:adenine biosynthetic process"/>
    <property type="evidence" value="ECO:0007669"/>
    <property type="project" value="TreeGrafter"/>
</dbReference>
<dbReference type="SUPFAM" id="SSF56042">
    <property type="entry name" value="PurM C-terminal domain-like"/>
    <property type="match status" value="1"/>
</dbReference>
<dbReference type="GO" id="GO:0004637">
    <property type="term" value="F:phosphoribosylamine-glycine ligase activity"/>
    <property type="evidence" value="ECO:0007669"/>
    <property type="project" value="TreeGrafter"/>
</dbReference>
<dbReference type="NCBIfam" id="TIGR00878">
    <property type="entry name" value="purM"/>
    <property type="match status" value="1"/>
</dbReference>
<comment type="subcellular location">
    <subcellularLocation>
        <location evidence="13">Cytoplasm</location>
    </subcellularLocation>
</comment>
<dbReference type="GO" id="GO:0006189">
    <property type="term" value="P:'de novo' IMP biosynthetic process"/>
    <property type="evidence" value="ECO:0007669"/>
    <property type="project" value="UniProtKB-UniRule"/>
</dbReference>
<comment type="similarity">
    <text evidence="2 13">Belongs to the AIR synthase family.</text>
</comment>
<comment type="catalytic activity">
    <reaction evidence="12 13">
        <text>2-formamido-N(1)-(5-O-phospho-beta-D-ribosyl)acetamidine + ATP = 5-amino-1-(5-phospho-beta-D-ribosyl)imidazole + ADP + phosphate + H(+)</text>
        <dbReference type="Rhea" id="RHEA:23032"/>
        <dbReference type="ChEBI" id="CHEBI:15378"/>
        <dbReference type="ChEBI" id="CHEBI:30616"/>
        <dbReference type="ChEBI" id="CHEBI:43474"/>
        <dbReference type="ChEBI" id="CHEBI:137981"/>
        <dbReference type="ChEBI" id="CHEBI:147287"/>
        <dbReference type="ChEBI" id="CHEBI:456216"/>
        <dbReference type="EC" id="6.3.3.1"/>
    </reaction>
</comment>
<feature type="domain" description="PurM-like C-terminal" evidence="15">
    <location>
        <begin position="210"/>
        <end position="375"/>
    </location>
</feature>
<dbReference type="Proteomes" id="UP000251842">
    <property type="component" value="Chromosome"/>
</dbReference>
<evidence type="ECO:0000256" key="11">
    <source>
        <dbReference type="ARBA" id="ARBA00033093"/>
    </source>
</evidence>
<dbReference type="GO" id="GO:0005829">
    <property type="term" value="C:cytosol"/>
    <property type="evidence" value="ECO:0007669"/>
    <property type="project" value="TreeGrafter"/>
</dbReference>
<dbReference type="InterPro" id="IPR036676">
    <property type="entry name" value="PurM-like_C_sf"/>
</dbReference>
<dbReference type="InterPro" id="IPR004733">
    <property type="entry name" value="PurM_cligase"/>
</dbReference>
<dbReference type="GO" id="GO:0005524">
    <property type="term" value="F:ATP binding"/>
    <property type="evidence" value="ECO:0007669"/>
    <property type="project" value="UniProtKB-KW"/>
</dbReference>
<dbReference type="PANTHER" id="PTHR10520:SF12">
    <property type="entry name" value="TRIFUNCTIONAL PURINE BIOSYNTHETIC PROTEIN ADENOSINE-3"/>
    <property type="match status" value="1"/>
</dbReference>
<evidence type="ECO:0000256" key="8">
    <source>
        <dbReference type="ARBA" id="ARBA00022840"/>
    </source>
</evidence>
<dbReference type="AlphaFoldDB" id="A0A344J6B9"/>
<evidence type="ECO:0000256" key="4">
    <source>
        <dbReference type="ARBA" id="ARBA00020367"/>
    </source>
</evidence>
<evidence type="ECO:0000313" key="16">
    <source>
        <dbReference type="EMBL" id="AXA84579.1"/>
    </source>
</evidence>
<sequence>MVPQRGQGVHNGPDATVKPCPAVKIARPHAVKPPVTTPAPLTYRDAGVDIDAGNELVERIKPLVKRSFRPEVMGGLGGFGAMFDLSAKYREPVLVSGTDGVGTKLKLAQQLGRHDTIGIDLVAMCVNDVLVQGAEPLFFLDYFATGKLDIDTAAAVVGGIANGCTEAGCALIGGETAEMPDMYPPGEYDLAGFCVAGVEKSEIRDGARVQEGDVLLGIASSGPHSNGYSLIRKILERSDTPMGYDLGEAALEDALMAPTRLYVKPVLQLLRGANGGDIHAMAHITGGGLTENIIRVIPDGLGIDIDAAALVLPPVFQWLQREGGVADAEMWRTFNCGVGFVFVVPAAAVEAVSAELDAMALAPRVIGRVVAHADGERVRIG</sequence>
<dbReference type="InterPro" id="IPR016188">
    <property type="entry name" value="PurM-like_N"/>
</dbReference>
<evidence type="ECO:0000259" key="14">
    <source>
        <dbReference type="Pfam" id="PF00586"/>
    </source>
</evidence>
<dbReference type="EC" id="6.3.3.1" evidence="3 13"/>
<dbReference type="FunFam" id="3.30.1330.10:FF:000001">
    <property type="entry name" value="Phosphoribosylformylglycinamidine cyclo-ligase"/>
    <property type="match status" value="1"/>
</dbReference>
<organism evidence="16 17">
    <name type="scientific">Solilutibacter oculi</name>
    <dbReference type="NCBI Taxonomy" id="2698682"/>
    <lineage>
        <taxon>Bacteria</taxon>
        <taxon>Pseudomonadati</taxon>
        <taxon>Pseudomonadota</taxon>
        <taxon>Gammaproteobacteria</taxon>
        <taxon>Lysobacterales</taxon>
        <taxon>Lysobacteraceae</taxon>
        <taxon>Solilutibacter</taxon>
    </lineage>
</organism>
<dbReference type="FunFam" id="3.90.650.10:FF:000001">
    <property type="entry name" value="Phosphoribosylformylglycinamidine cyclo-ligase"/>
    <property type="match status" value="1"/>
</dbReference>
<evidence type="ECO:0000256" key="6">
    <source>
        <dbReference type="ARBA" id="ARBA00022741"/>
    </source>
</evidence>
<dbReference type="GO" id="GO:0004641">
    <property type="term" value="F:phosphoribosylformylglycinamidine cyclo-ligase activity"/>
    <property type="evidence" value="ECO:0007669"/>
    <property type="project" value="UniProtKB-UniRule"/>
</dbReference>
<evidence type="ECO:0000256" key="2">
    <source>
        <dbReference type="ARBA" id="ARBA00010280"/>
    </source>
</evidence>
<dbReference type="SUPFAM" id="SSF55326">
    <property type="entry name" value="PurM N-terminal domain-like"/>
    <property type="match status" value="1"/>
</dbReference>
<dbReference type="InterPro" id="IPR036921">
    <property type="entry name" value="PurM-like_N_sf"/>
</dbReference>
<keyword evidence="8 13" id="KW-0067">ATP-binding</keyword>
<dbReference type="Pfam" id="PF00586">
    <property type="entry name" value="AIRS"/>
    <property type="match status" value="1"/>
</dbReference>
<gene>
    <name evidence="13" type="primary">purM</name>
    <name evidence="16" type="ORF">DCD74_07695</name>
</gene>
<protein>
    <recommendedName>
        <fullName evidence="4 13">Phosphoribosylformylglycinamidine cyclo-ligase</fullName>
        <ecNumber evidence="3 13">6.3.3.1</ecNumber>
    </recommendedName>
    <alternativeName>
        <fullName evidence="10 13">AIR synthase</fullName>
    </alternativeName>
    <alternativeName>
        <fullName evidence="11 13">AIRS</fullName>
    </alternativeName>
    <alternativeName>
        <fullName evidence="9 13">Phosphoribosyl-aminoimidazole synthetase</fullName>
    </alternativeName>
</protein>
<evidence type="ECO:0000256" key="1">
    <source>
        <dbReference type="ARBA" id="ARBA00004686"/>
    </source>
</evidence>
<evidence type="ECO:0000256" key="7">
    <source>
        <dbReference type="ARBA" id="ARBA00022755"/>
    </source>
</evidence>
<feature type="domain" description="PurM-like N-terminal" evidence="14">
    <location>
        <begin position="93"/>
        <end position="196"/>
    </location>
</feature>
<evidence type="ECO:0000256" key="5">
    <source>
        <dbReference type="ARBA" id="ARBA00022598"/>
    </source>
</evidence>
<evidence type="ECO:0000313" key="17">
    <source>
        <dbReference type="Proteomes" id="UP000251842"/>
    </source>
</evidence>
<evidence type="ECO:0000256" key="10">
    <source>
        <dbReference type="ARBA" id="ARBA00032931"/>
    </source>
</evidence>
<evidence type="ECO:0000256" key="12">
    <source>
        <dbReference type="ARBA" id="ARBA00049057"/>
    </source>
</evidence>
<dbReference type="OrthoDB" id="9777881at2"/>
<dbReference type="CDD" id="cd02196">
    <property type="entry name" value="PurM"/>
    <property type="match status" value="1"/>
</dbReference>
<name>A0A344J6B9_9GAMM</name>
<keyword evidence="6 13" id="KW-0547">Nucleotide-binding</keyword>
<keyword evidence="17" id="KW-1185">Reference proteome</keyword>
<dbReference type="Gene3D" id="3.30.1330.10">
    <property type="entry name" value="PurM-like, N-terminal domain"/>
    <property type="match status" value="1"/>
</dbReference>
<dbReference type="KEGG" id="lue:DCD74_07695"/>
<dbReference type="PANTHER" id="PTHR10520">
    <property type="entry name" value="TRIFUNCTIONAL PURINE BIOSYNTHETIC PROTEIN ADENOSINE-3-RELATED"/>
    <property type="match status" value="1"/>
</dbReference>
<dbReference type="HAMAP" id="MF_00741">
    <property type="entry name" value="AIRS"/>
    <property type="match status" value="1"/>
</dbReference>
<accession>A0A344J6B9</accession>
<dbReference type="UniPathway" id="UPA00074">
    <property type="reaction ID" value="UER00129"/>
</dbReference>
<dbReference type="Gene3D" id="3.90.650.10">
    <property type="entry name" value="PurM-like C-terminal domain"/>
    <property type="match status" value="1"/>
</dbReference>
<evidence type="ECO:0000256" key="13">
    <source>
        <dbReference type="HAMAP-Rule" id="MF_00741"/>
    </source>
</evidence>
<dbReference type="InterPro" id="IPR010918">
    <property type="entry name" value="PurM-like_C_dom"/>
</dbReference>
<dbReference type="Pfam" id="PF02769">
    <property type="entry name" value="AIRS_C"/>
    <property type="match status" value="1"/>
</dbReference>
<keyword evidence="7 13" id="KW-0658">Purine biosynthesis</keyword>
<reference evidence="17" key="1">
    <citation type="submission" date="2018-05" db="EMBL/GenBank/DDBJ databases">
        <title>Luteimonas pekinense sp. nov., isolated from human Meibomian gland secretions, Beijing, China.</title>
        <authorList>
            <person name="Wen T."/>
            <person name="Bai H."/>
            <person name="Lv H."/>
        </authorList>
    </citation>
    <scope>NUCLEOTIDE SEQUENCE [LARGE SCALE GENOMIC DNA]</scope>
    <source>
        <strain evidence="17">83-4</strain>
    </source>
</reference>
<evidence type="ECO:0000256" key="3">
    <source>
        <dbReference type="ARBA" id="ARBA00013047"/>
    </source>
</evidence>
<keyword evidence="5 13" id="KW-0436">Ligase</keyword>
<keyword evidence="13" id="KW-0963">Cytoplasm</keyword>
<comment type="pathway">
    <text evidence="1 13">Purine metabolism; IMP biosynthesis via de novo pathway; 5-amino-1-(5-phospho-D-ribosyl)imidazole from N(2)-formyl-N(1)-(5-phospho-D-ribosyl)glycinamide: step 2/2.</text>
</comment>
<evidence type="ECO:0000256" key="9">
    <source>
        <dbReference type="ARBA" id="ARBA00031908"/>
    </source>
</evidence>
<proteinExistence type="inferred from homology"/>
<evidence type="ECO:0000259" key="15">
    <source>
        <dbReference type="Pfam" id="PF02769"/>
    </source>
</evidence>
<dbReference type="EMBL" id="CP029556">
    <property type="protein sequence ID" value="AXA84579.1"/>
    <property type="molecule type" value="Genomic_DNA"/>
</dbReference>